<dbReference type="EMBL" id="JAYKXP010000122">
    <property type="protein sequence ID" value="KAK7024509.1"/>
    <property type="molecule type" value="Genomic_DNA"/>
</dbReference>
<evidence type="ECO:0000256" key="1">
    <source>
        <dbReference type="SAM" id="MobiDB-lite"/>
    </source>
</evidence>
<feature type="compositionally biased region" description="Pro residues" evidence="1">
    <location>
        <begin position="281"/>
        <end position="290"/>
    </location>
</feature>
<feature type="compositionally biased region" description="Polar residues" evidence="1">
    <location>
        <begin position="237"/>
        <end position="249"/>
    </location>
</feature>
<feature type="transmembrane region" description="Helical" evidence="2">
    <location>
        <begin position="175"/>
        <end position="197"/>
    </location>
</feature>
<feature type="region of interest" description="Disordered" evidence="1">
    <location>
        <begin position="55"/>
        <end position="93"/>
    </location>
</feature>
<organism evidence="3 4">
    <name type="scientific">Paramarasmius palmivorus</name>
    <dbReference type="NCBI Taxonomy" id="297713"/>
    <lineage>
        <taxon>Eukaryota</taxon>
        <taxon>Fungi</taxon>
        <taxon>Dikarya</taxon>
        <taxon>Basidiomycota</taxon>
        <taxon>Agaricomycotina</taxon>
        <taxon>Agaricomycetes</taxon>
        <taxon>Agaricomycetidae</taxon>
        <taxon>Agaricales</taxon>
        <taxon>Marasmiineae</taxon>
        <taxon>Marasmiaceae</taxon>
        <taxon>Paramarasmius</taxon>
    </lineage>
</organism>
<feature type="region of interest" description="Disordered" evidence="1">
    <location>
        <begin position="271"/>
        <end position="290"/>
    </location>
</feature>
<dbReference type="AlphaFoldDB" id="A0AAW0BES5"/>
<feature type="compositionally biased region" description="Low complexity" evidence="1">
    <location>
        <begin position="56"/>
        <end position="73"/>
    </location>
</feature>
<feature type="compositionally biased region" description="Polar residues" evidence="1">
    <location>
        <begin position="82"/>
        <end position="93"/>
    </location>
</feature>
<evidence type="ECO:0000256" key="2">
    <source>
        <dbReference type="SAM" id="Phobius"/>
    </source>
</evidence>
<dbReference type="CDD" id="cd12087">
    <property type="entry name" value="TM_EGFR-like"/>
    <property type="match status" value="1"/>
</dbReference>
<dbReference type="Proteomes" id="UP001383192">
    <property type="component" value="Unassembled WGS sequence"/>
</dbReference>
<evidence type="ECO:0000313" key="3">
    <source>
        <dbReference type="EMBL" id="KAK7024509.1"/>
    </source>
</evidence>
<proteinExistence type="predicted"/>
<comment type="caution">
    <text evidence="3">The sequence shown here is derived from an EMBL/GenBank/DDBJ whole genome shotgun (WGS) entry which is preliminary data.</text>
</comment>
<reference evidence="3 4" key="1">
    <citation type="submission" date="2024-01" db="EMBL/GenBank/DDBJ databases">
        <title>A draft genome for a cacao thread blight-causing isolate of Paramarasmius palmivorus.</title>
        <authorList>
            <person name="Baruah I.K."/>
            <person name="Bukari Y."/>
            <person name="Amoako-Attah I."/>
            <person name="Meinhardt L.W."/>
            <person name="Bailey B.A."/>
            <person name="Cohen S.P."/>
        </authorList>
    </citation>
    <scope>NUCLEOTIDE SEQUENCE [LARGE SCALE GENOMIC DNA]</scope>
    <source>
        <strain evidence="3 4">GH-12</strain>
    </source>
</reference>
<evidence type="ECO:0000313" key="4">
    <source>
        <dbReference type="Proteomes" id="UP001383192"/>
    </source>
</evidence>
<keyword evidence="2" id="KW-0812">Transmembrane</keyword>
<gene>
    <name evidence="3" type="ORF">VNI00_016262</name>
</gene>
<name>A0AAW0BES5_9AGAR</name>
<feature type="region of interest" description="Disordered" evidence="1">
    <location>
        <begin position="206"/>
        <end position="249"/>
    </location>
</feature>
<keyword evidence="2" id="KW-1133">Transmembrane helix</keyword>
<keyword evidence="2" id="KW-0472">Membrane</keyword>
<protein>
    <submittedName>
        <fullName evidence="3">Uncharacterized protein</fullName>
    </submittedName>
</protein>
<sequence>MSSSSLMSQCNASSTCGTIGPGCLSACVTAATTISTTLQASSNSSTSEITRAIETPAQAPSQSAQASQGNSQPINTALIHNDSPTTPSAGQAEQQEIETINVDGTLMVITSTIWRTGDSPYSTSTPTNLNMYTSVPFPSASVQVNSSTSNHGDISPTVAPDPSAINIRHNTRTGIITGALCGGIGFFLLVGLTGCILRNRRRLSRKKKWDSSRESDEISPYPLTLQPRSQSKKTEELTQSADSQGQSAESLVSELSRAIVDWLHISRHPRITHEQSELNEGPPPAYDNSV</sequence>
<accession>A0AAW0BES5</accession>
<keyword evidence="4" id="KW-1185">Reference proteome</keyword>